<reference evidence="1 2" key="1">
    <citation type="journal article" date="2019" name="bioRxiv">
        <title>Genomics, evolutionary history and diagnostics of the Alternaria alternata species group including apple and Asian pear pathotypes.</title>
        <authorList>
            <person name="Armitage A.D."/>
            <person name="Cockerton H.M."/>
            <person name="Sreenivasaprasad S."/>
            <person name="Woodhall J.W."/>
            <person name="Lane C.R."/>
            <person name="Harrison R.J."/>
            <person name="Clarkson J.P."/>
        </authorList>
    </citation>
    <scope>NUCLEOTIDE SEQUENCE [LARGE SCALE GENOMIC DNA]</scope>
    <source>
        <strain evidence="1 2">FERA 650</strain>
    </source>
</reference>
<gene>
    <name evidence="1" type="ORF">AG0111_0g9584</name>
</gene>
<evidence type="ECO:0000313" key="1">
    <source>
        <dbReference type="EMBL" id="KAB2101938.1"/>
    </source>
</evidence>
<comment type="caution">
    <text evidence="1">The sequence shown here is derived from an EMBL/GenBank/DDBJ whole genome shotgun (WGS) entry which is preliminary data.</text>
</comment>
<dbReference type="Proteomes" id="UP000293547">
    <property type="component" value="Unassembled WGS sequence"/>
</dbReference>
<accession>A0ACB6FBW0</accession>
<name>A0ACB6FBW0_9PLEO</name>
<organism evidence="1 2">
    <name type="scientific">Alternaria gaisen</name>
    <dbReference type="NCBI Taxonomy" id="167740"/>
    <lineage>
        <taxon>Eukaryota</taxon>
        <taxon>Fungi</taxon>
        <taxon>Dikarya</taxon>
        <taxon>Ascomycota</taxon>
        <taxon>Pezizomycotina</taxon>
        <taxon>Dothideomycetes</taxon>
        <taxon>Pleosporomycetidae</taxon>
        <taxon>Pleosporales</taxon>
        <taxon>Pleosporineae</taxon>
        <taxon>Pleosporaceae</taxon>
        <taxon>Alternaria</taxon>
        <taxon>Alternaria sect. Alternaria</taxon>
    </lineage>
</organism>
<protein>
    <submittedName>
        <fullName evidence="1">Uncharacterized protein</fullName>
    </submittedName>
</protein>
<proteinExistence type="predicted"/>
<dbReference type="EMBL" id="PDWZ02000010">
    <property type="protein sequence ID" value="KAB2101938.1"/>
    <property type="molecule type" value="Genomic_DNA"/>
</dbReference>
<sequence>MLVGNAVPAYPNNDYHSGDNIIQTLLHVLAYNTSRVQPKVSLPHLHFHPDLQVKDPEITITTTLGIQHSSPPNKMAPHAEEPKPDSGVDLISHDGTVYGDWRDEFHKNGTAIIKGAITPERAEYYKQKQIEWLQSFGRGFDPNDESTWTQEHLPVSFKGGMYFAYSSTHEKFVWEARTEPKVIETFAKLWGTDELLCSFDGMNITLPRQKDLKWSPWPHCDQSPHRKGMQCVQGLLNYQPNGSEDGGLILMKGSSKLFDDFFREQREQDAHEDKPPEEEDFKDLFIFKEEDVKWFKDRGCTLEKVNLDPGDLVLWDSRTMHYACFPQGERIRHVQYVCMTPAKFAKKEDRELKAELFKTWQGTTHWPHCNIRKQGPPERDGKPDPQNRTEPLEKPVITDRILQLAAVKAY</sequence>
<evidence type="ECO:0000313" key="2">
    <source>
        <dbReference type="Proteomes" id="UP000293547"/>
    </source>
</evidence>
<keyword evidence="2" id="KW-1185">Reference proteome</keyword>